<reference evidence="2" key="1">
    <citation type="submission" date="2022-07" db="EMBL/GenBank/DDBJ databases">
        <title>Phylogenomic reconstructions and comparative analyses of Kickxellomycotina fungi.</title>
        <authorList>
            <person name="Reynolds N.K."/>
            <person name="Stajich J.E."/>
            <person name="Barry K."/>
            <person name="Grigoriev I.V."/>
            <person name="Crous P."/>
            <person name="Smith M.E."/>
        </authorList>
    </citation>
    <scope>NUCLEOTIDE SEQUENCE</scope>
    <source>
        <strain evidence="2">NBRC 100468</strain>
    </source>
</reference>
<proteinExistence type="predicted"/>
<evidence type="ECO:0000256" key="1">
    <source>
        <dbReference type="SAM" id="MobiDB-lite"/>
    </source>
</evidence>
<dbReference type="EMBL" id="JANBPU010000009">
    <property type="protein sequence ID" value="KAJ1920815.1"/>
    <property type="molecule type" value="Genomic_DNA"/>
</dbReference>
<organism evidence="2 3">
    <name type="scientific">Mycoemilia scoparia</name>
    <dbReference type="NCBI Taxonomy" id="417184"/>
    <lineage>
        <taxon>Eukaryota</taxon>
        <taxon>Fungi</taxon>
        <taxon>Fungi incertae sedis</taxon>
        <taxon>Zoopagomycota</taxon>
        <taxon>Kickxellomycotina</taxon>
        <taxon>Kickxellomycetes</taxon>
        <taxon>Kickxellales</taxon>
        <taxon>Kickxellaceae</taxon>
        <taxon>Mycoemilia</taxon>
    </lineage>
</organism>
<dbReference type="AlphaFoldDB" id="A0A9W8A964"/>
<feature type="compositionally biased region" description="Basic and acidic residues" evidence="1">
    <location>
        <begin position="42"/>
        <end position="56"/>
    </location>
</feature>
<keyword evidence="3" id="KW-1185">Reference proteome</keyword>
<comment type="caution">
    <text evidence="2">The sequence shown here is derived from an EMBL/GenBank/DDBJ whole genome shotgun (WGS) entry which is preliminary data.</text>
</comment>
<evidence type="ECO:0000313" key="3">
    <source>
        <dbReference type="Proteomes" id="UP001150538"/>
    </source>
</evidence>
<accession>A0A9W8A964</accession>
<evidence type="ECO:0000313" key="2">
    <source>
        <dbReference type="EMBL" id="KAJ1920815.1"/>
    </source>
</evidence>
<protein>
    <submittedName>
        <fullName evidence="2">Uncharacterized protein</fullName>
    </submittedName>
</protein>
<feature type="region of interest" description="Disordered" evidence="1">
    <location>
        <begin position="1"/>
        <end position="70"/>
    </location>
</feature>
<sequence>MRTAAEKQHTSPAPGQKEREAGEAGAGDIGGTRLNVRACMGEQRRIDQSRQVRQPERGSSVANGHSSGRYDSLSSFVVYRGKVERAPCLVMQRRAEIFPGHGHCVRPHW</sequence>
<gene>
    <name evidence="2" type="ORF">H4219_001051</name>
</gene>
<dbReference type="Proteomes" id="UP001150538">
    <property type="component" value="Unassembled WGS sequence"/>
</dbReference>
<name>A0A9W8A964_9FUNG</name>